<dbReference type="Pfam" id="PF01391">
    <property type="entry name" value="Collagen"/>
    <property type="match status" value="1"/>
</dbReference>
<feature type="region of interest" description="Disordered" evidence="2">
    <location>
        <begin position="1"/>
        <end position="38"/>
    </location>
</feature>
<evidence type="ECO:0000256" key="2">
    <source>
        <dbReference type="SAM" id="MobiDB-lite"/>
    </source>
</evidence>
<reference evidence="4" key="1">
    <citation type="submission" date="2022-11" db="UniProtKB">
        <authorList>
            <consortium name="WormBaseParasite"/>
        </authorList>
    </citation>
    <scope>IDENTIFICATION</scope>
</reference>
<evidence type="ECO:0000313" key="3">
    <source>
        <dbReference type="Proteomes" id="UP000887569"/>
    </source>
</evidence>
<dbReference type="AlphaFoldDB" id="A0A915AIH7"/>
<accession>A0A915AIH7</accession>
<dbReference type="WBParaSite" id="PgR006_g179_t01">
    <property type="protein sequence ID" value="PgR006_g179_t01"/>
    <property type="gene ID" value="PgR006_g179"/>
</dbReference>
<evidence type="ECO:0000313" key="4">
    <source>
        <dbReference type="WBParaSite" id="PgR006_g179_t01"/>
    </source>
</evidence>
<evidence type="ECO:0000256" key="1">
    <source>
        <dbReference type="ARBA" id="ARBA00022737"/>
    </source>
</evidence>
<organism evidence="3 4">
    <name type="scientific">Parascaris univalens</name>
    <name type="common">Nematode worm</name>
    <dbReference type="NCBI Taxonomy" id="6257"/>
    <lineage>
        <taxon>Eukaryota</taxon>
        <taxon>Metazoa</taxon>
        <taxon>Ecdysozoa</taxon>
        <taxon>Nematoda</taxon>
        <taxon>Chromadorea</taxon>
        <taxon>Rhabditida</taxon>
        <taxon>Spirurina</taxon>
        <taxon>Ascaridomorpha</taxon>
        <taxon>Ascaridoidea</taxon>
        <taxon>Ascarididae</taxon>
        <taxon>Parascaris</taxon>
    </lineage>
</organism>
<protein>
    <submittedName>
        <fullName evidence="4">Nematode cuticle collagen N-terminal domain-containing protein</fullName>
    </submittedName>
</protein>
<dbReference type="PANTHER" id="PTHR24637:SF421">
    <property type="entry name" value="CUTICLE COLLAGEN DPY-2"/>
    <property type="match status" value="1"/>
</dbReference>
<dbReference type="PANTHER" id="PTHR24637">
    <property type="entry name" value="COLLAGEN"/>
    <property type="match status" value="1"/>
</dbReference>
<keyword evidence="1" id="KW-0677">Repeat</keyword>
<name>A0A915AIH7_PARUN</name>
<proteinExistence type="predicted"/>
<feature type="compositionally biased region" description="Pro residues" evidence="2">
    <location>
        <begin position="1"/>
        <end position="12"/>
    </location>
</feature>
<dbReference type="Proteomes" id="UP000887569">
    <property type="component" value="Unplaced"/>
</dbReference>
<dbReference type="InterPro" id="IPR008160">
    <property type="entry name" value="Collagen"/>
</dbReference>
<sequence>MGPPGPAGPMGPPGEKGPAGNPGQDGRPGNSGMPGPPGPPGIYSRICLYLLRLLFEWRKCTPSSIMNTSMTRSEHQLFQKGSFEIYSYRYGTPLV</sequence>
<keyword evidence="3" id="KW-1185">Reference proteome</keyword>